<sequence>MYACDGHEHVLHTFWAATGAGGEALFPLSCWLRRGWASERPVSQGTFQMPLVSFGSRTDAGSWMRRTKKTRSRVRGPPTCHRYCLGLRL</sequence>
<accession>A0A6A1QP22</accession>
<gene>
    <name evidence="1" type="ORF">E2I00_007634</name>
</gene>
<reference evidence="1 2" key="1">
    <citation type="journal article" date="2019" name="PLoS ONE">
        <title>Genomic analyses reveal an absence of contemporary introgressive admixture between fin whales and blue whales, despite known hybrids.</title>
        <authorList>
            <person name="Westbury M.V."/>
            <person name="Petersen B."/>
            <person name="Lorenzen E.D."/>
        </authorList>
    </citation>
    <scope>NUCLEOTIDE SEQUENCE [LARGE SCALE GENOMIC DNA]</scope>
    <source>
        <strain evidence="1">FinWhale-01</strain>
    </source>
</reference>
<dbReference type="AlphaFoldDB" id="A0A6A1QP22"/>
<keyword evidence="2" id="KW-1185">Reference proteome</keyword>
<evidence type="ECO:0000313" key="1">
    <source>
        <dbReference type="EMBL" id="KAB0407462.1"/>
    </source>
</evidence>
<proteinExistence type="predicted"/>
<feature type="non-terminal residue" evidence="1">
    <location>
        <position position="89"/>
    </location>
</feature>
<organism evidence="1 2">
    <name type="scientific">Balaenoptera physalus</name>
    <name type="common">Fin whale</name>
    <name type="synonym">Balaena physalus</name>
    <dbReference type="NCBI Taxonomy" id="9770"/>
    <lineage>
        <taxon>Eukaryota</taxon>
        <taxon>Metazoa</taxon>
        <taxon>Chordata</taxon>
        <taxon>Craniata</taxon>
        <taxon>Vertebrata</taxon>
        <taxon>Euteleostomi</taxon>
        <taxon>Mammalia</taxon>
        <taxon>Eutheria</taxon>
        <taxon>Laurasiatheria</taxon>
        <taxon>Artiodactyla</taxon>
        <taxon>Whippomorpha</taxon>
        <taxon>Cetacea</taxon>
        <taxon>Mysticeti</taxon>
        <taxon>Balaenopteridae</taxon>
        <taxon>Balaenoptera</taxon>
    </lineage>
</organism>
<dbReference type="EMBL" id="SGJD01000036">
    <property type="protein sequence ID" value="KAB0407462.1"/>
    <property type="molecule type" value="Genomic_DNA"/>
</dbReference>
<dbReference type="Proteomes" id="UP000437017">
    <property type="component" value="Unassembled WGS sequence"/>
</dbReference>
<evidence type="ECO:0000313" key="2">
    <source>
        <dbReference type="Proteomes" id="UP000437017"/>
    </source>
</evidence>
<name>A0A6A1QP22_BALPH</name>
<comment type="caution">
    <text evidence="1">The sequence shown here is derived from an EMBL/GenBank/DDBJ whole genome shotgun (WGS) entry which is preliminary data.</text>
</comment>
<protein>
    <submittedName>
        <fullName evidence="1">Uncharacterized protein</fullName>
    </submittedName>
</protein>